<dbReference type="HOGENOM" id="CLU_3074434_0_0_1"/>
<comment type="caution">
    <text evidence="1">The sequence shown here is derived from an EMBL/GenBank/DDBJ whole genome shotgun (WGS) entry which is preliminary data.</text>
</comment>
<gene>
    <name evidence="1" type="ORF">BN946_scf184662.g1</name>
</gene>
<dbReference type="OrthoDB" id="5599552at2759"/>
<accession>A0A060S5L4</accession>
<protein>
    <recommendedName>
        <fullName evidence="3">Velvet domain-containing protein</fullName>
    </recommendedName>
</protein>
<evidence type="ECO:0000313" key="1">
    <source>
        <dbReference type="EMBL" id="CDO69481.1"/>
    </source>
</evidence>
<dbReference type="Proteomes" id="UP000029665">
    <property type="component" value="Unassembled WGS sequence"/>
</dbReference>
<evidence type="ECO:0000313" key="2">
    <source>
        <dbReference type="Proteomes" id="UP000029665"/>
    </source>
</evidence>
<sequence length="53" mass="5859">MCSPQPLLNTRYATKDKRPIDPPPVVFCRFFEVVDRGNGAGPVEVEIDPTDAV</sequence>
<dbReference type="EMBL" id="CCBP010000045">
    <property type="protein sequence ID" value="CDO69481.1"/>
    <property type="molecule type" value="Genomic_DNA"/>
</dbReference>
<feature type="non-terminal residue" evidence="1">
    <location>
        <position position="53"/>
    </location>
</feature>
<evidence type="ECO:0008006" key="3">
    <source>
        <dbReference type="Google" id="ProtNLM"/>
    </source>
</evidence>
<dbReference type="AlphaFoldDB" id="A0A060S5L4"/>
<keyword evidence="2" id="KW-1185">Reference proteome</keyword>
<proteinExistence type="predicted"/>
<name>A0A060S5L4_PYCCI</name>
<reference evidence="1" key="1">
    <citation type="submission" date="2014-01" db="EMBL/GenBank/DDBJ databases">
        <title>The genome of the white-rot fungus Pycnoporus cinnabarinus: a basidiomycete model with a versatile arsenal for lignocellulosic biomass breakdown.</title>
        <authorList>
            <person name="Levasseur A."/>
            <person name="Lomascolo A."/>
            <person name="Ruiz-Duenas F.J."/>
            <person name="Uzan E."/>
            <person name="Piumi F."/>
            <person name="Kues U."/>
            <person name="Ram A.F.J."/>
            <person name="Murat C."/>
            <person name="Haon M."/>
            <person name="Benoit I."/>
            <person name="Arfi Y."/>
            <person name="Chevret D."/>
            <person name="Drula E."/>
            <person name="Kwon M.J."/>
            <person name="Gouret P."/>
            <person name="Lesage-Meessen L."/>
            <person name="Lombard V."/>
            <person name="Mariette J."/>
            <person name="Noirot C."/>
            <person name="Park J."/>
            <person name="Patyshakuliyeva A."/>
            <person name="Wieneger R.A.B."/>
            <person name="Wosten H.A.B."/>
            <person name="Martin F."/>
            <person name="Coutinho P.M."/>
            <person name="de Vries R."/>
            <person name="Martinez A.T."/>
            <person name="Klopp C."/>
            <person name="Pontarotti P."/>
            <person name="Henrissat B."/>
            <person name="Record E."/>
        </authorList>
    </citation>
    <scope>NUCLEOTIDE SEQUENCE [LARGE SCALE GENOMIC DNA]</scope>
    <source>
        <strain evidence="1">BRFM137</strain>
    </source>
</reference>
<organism evidence="1 2">
    <name type="scientific">Pycnoporus cinnabarinus</name>
    <name type="common">Cinnabar-red polypore</name>
    <name type="synonym">Trametes cinnabarina</name>
    <dbReference type="NCBI Taxonomy" id="5643"/>
    <lineage>
        <taxon>Eukaryota</taxon>
        <taxon>Fungi</taxon>
        <taxon>Dikarya</taxon>
        <taxon>Basidiomycota</taxon>
        <taxon>Agaricomycotina</taxon>
        <taxon>Agaricomycetes</taxon>
        <taxon>Polyporales</taxon>
        <taxon>Polyporaceae</taxon>
        <taxon>Trametes</taxon>
    </lineage>
</organism>